<gene>
    <name evidence="9" type="ORF">UR08_04270</name>
</gene>
<dbReference type="InterPro" id="IPR007227">
    <property type="entry name" value="Cell_shape_determining_MreD"/>
</dbReference>
<feature type="transmembrane region" description="Helical" evidence="8">
    <location>
        <begin position="6"/>
        <end position="28"/>
    </location>
</feature>
<keyword evidence="6 8" id="KW-1133">Transmembrane helix</keyword>
<feature type="transmembrane region" description="Helical" evidence="8">
    <location>
        <begin position="143"/>
        <end position="161"/>
    </location>
</feature>
<name>A0A3D8TUP2_9LIST</name>
<keyword evidence="7 8" id="KW-0472">Membrane</keyword>
<feature type="transmembrane region" description="Helical" evidence="8">
    <location>
        <begin position="103"/>
        <end position="123"/>
    </location>
</feature>
<dbReference type="Proteomes" id="UP000257055">
    <property type="component" value="Unassembled WGS sequence"/>
</dbReference>
<dbReference type="EMBL" id="LARY01000001">
    <property type="protein sequence ID" value="RDX02728.1"/>
    <property type="molecule type" value="Genomic_DNA"/>
</dbReference>
<accession>A0A3D8TUP2</accession>
<evidence type="ECO:0000313" key="9">
    <source>
        <dbReference type="EMBL" id="RDX02728.1"/>
    </source>
</evidence>
<keyword evidence="4 8" id="KW-0812">Transmembrane</keyword>
<comment type="caution">
    <text evidence="9">The sequence shown here is derived from an EMBL/GenBank/DDBJ whole genome shotgun (WGS) entry which is preliminary data.</text>
</comment>
<evidence type="ECO:0000256" key="6">
    <source>
        <dbReference type="ARBA" id="ARBA00022989"/>
    </source>
</evidence>
<comment type="similarity">
    <text evidence="2">Belongs to the MreD family.</text>
</comment>
<dbReference type="Pfam" id="PF04093">
    <property type="entry name" value="MreD"/>
    <property type="match status" value="1"/>
</dbReference>
<evidence type="ECO:0000256" key="4">
    <source>
        <dbReference type="ARBA" id="ARBA00022692"/>
    </source>
</evidence>
<sequence length="175" mass="20327">MNLKKTIWLPLIMVITFILEGVISLIFAKPLFGESRIFVPHFLLVLLILMTAFYRRNPTLVYAFIIGLTFDIYYTGIMGIYFALFPCIVYITDKLLKVLQNGIVLVGLITVFNVILTESLVYAFYSLIDSTSMDIATFIDKRLWTTILLNFAFYLVVFFPFRHFLVKLKKSENHL</sequence>
<protein>
    <submittedName>
        <fullName evidence="9">Rod shape-determining protein MreD</fullName>
    </submittedName>
</protein>
<evidence type="ECO:0000313" key="10">
    <source>
        <dbReference type="Proteomes" id="UP000257055"/>
    </source>
</evidence>
<evidence type="ECO:0000256" key="3">
    <source>
        <dbReference type="ARBA" id="ARBA00022475"/>
    </source>
</evidence>
<keyword evidence="3" id="KW-1003">Cell membrane</keyword>
<dbReference type="NCBIfam" id="TIGR03426">
    <property type="entry name" value="shape_MreD"/>
    <property type="match status" value="1"/>
</dbReference>
<evidence type="ECO:0000256" key="1">
    <source>
        <dbReference type="ARBA" id="ARBA00004651"/>
    </source>
</evidence>
<evidence type="ECO:0000256" key="2">
    <source>
        <dbReference type="ARBA" id="ARBA00007776"/>
    </source>
</evidence>
<evidence type="ECO:0000256" key="8">
    <source>
        <dbReference type="SAM" id="Phobius"/>
    </source>
</evidence>
<dbReference type="GO" id="GO:0008360">
    <property type="term" value="P:regulation of cell shape"/>
    <property type="evidence" value="ECO:0007669"/>
    <property type="project" value="UniProtKB-KW"/>
</dbReference>
<reference evidence="10" key="1">
    <citation type="submission" date="2015-04" db="EMBL/GenBank/DDBJ databases">
        <authorList>
            <person name="Schardt J."/>
            <person name="Mueller-Herbst S."/>
            <person name="Scherer S."/>
            <person name="Huptas C."/>
        </authorList>
    </citation>
    <scope>NUCLEOTIDE SEQUENCE [LARGE SCALE GENOMIC DNA]</scope>
    <source>
        <strain evidence="10">Kiel-L1</strain>
    </source>
</reference>
<comment type="subcellular location">
    <subcellularLocation>
        <location evidence="1">Cell membrane</location>
        <topology evidence="1">Multi-pass membrane protein</topology>
    </subcellularLocation>
</comment>
<dbReference type="GO" id="GO:0005886">
    <property type="term" value="C:plasma membrane"/>
    <property type="evidence" value="ECO:0007669"/>
    <property type="project" value="UniProtKB-SubCell"/>
</dbReference>
<dbReference type="RefSeq" id="WP_115752416.1">
    <property type="nucleotide sequence ID" value="NZ_LARY01000001.1"/>
</dbReference>
<keyword evidence="5" id="KW-0133">Cell shape</keyword>
<evidence type="ECO:0000256" key="5">
    <source>
        <dbReference type="ARBA" id="ARBA00022960"/>
    </source>
</evidence>
<feature type="transmembrane region" description="Helical" evidence="8">
    <location>
        <begin position="37"/>
        <end position="54"/>
    </location>
</feature>
<keyword evidence="10" id="KW-1185">Reference proteome</keyword>
<feature type="transmembrane region" description="Helical" evidence="8">
    <location>
        <begin position="60"/>
        <end position="91"/>
    </location>
</feature>
<proteinExistence type="inferred from homology"/>
<organism evidence="9 10">
    <name type="scientific">Listeria kieliensis</name>
    <dbReference type="NCBI Taxonomy" id="1621700"/>
    <lineage>
        <taxon>Bacteria</taxon>
        <taxon>Bacillati</taxon>
        <taxon>Bacillota</taxon>
        <taxon>Bacilli</taxon>
        <taxon>Bacillales</taxon>
        <taxon>Listeriaceae</taxon>
        <taxon>Listeria</taxon>
    </lineage>
</organism>
<dbReference type="AlphaFoldDB" id="A0A3D8TUP2"/>
<evidence type="ECO:0000256" key="7">
    <source>
        <dbReference type="ARBA" id="ARBA00023136"/>
    </source>
</evidence>